<keyword evidence="3" id="KW-1185">Reference proteome</keyword>
<proteinExistence type="predicted"/>
<evidence type="ECO:0000313" key="2">
    <source>
        <dbReference type="Ensembl" id="ENSBJAP00000003758.1"/>
    </source>
</evidence>
<evidence type="ECO:0000256" key="1">
    <source>
        <dbReference type="SAM" id="Phobius"/>
    </source>
</evidence>
<keyword evidence="1" id="KW-1133">Transmembrane helix</keyword>
<sequence>NRCKIICYSILSECVFHCLCCIHVTNLFLLKAGKSTSWEDGGWGAWDEAELQEPYNITMNSVVKTFNCLLICIIIGVKHIFSWNYLSHLDKYFISWNSNF</sequence>
<dbReference type="AlphaFoldDB" id="A0A8C0APA0"/>
<organism evidence="2 3">
    <name type="scientific">Buteo japonicus</name>
    <dbReference type="NCBI Taxonomy" id="224669"/>
    <lineage>
        <taxon>Eukaryota</taxon>
        <taxon>Metazoa</taxon>
        <taxon>Chordata</taxon>
        <taxon>Craniata</taxon>
        <taxon>Vertebrata</taxon>
        <taxon>Euteleostomi</taxon>
        <taxon>Archelosauria</taxon>
        <taxon>Archosauria</taxon>
        <taxon>Dinosauria</taxon>
        <taxon>Saurischia</taxon>
        <taxon>Theropoda</taxon>
        <taxon>Coelurosauria</taxon>
        <taxon>Aves</taxon>
        <taxon>Neognathae</taxon>
        <taxon>Neoaves</taxon>
        <taxon>Telluraves</taxon>
        <taxon>Accipitrimorphae</taxon>
        <taxon>Accipitriformes</taxon>
        <taxon>Accipitridae</taxon>
        <taxon>Accipitrinae</taxon>
        <taxon>Buteo</taxon>
    </lineage>
</organism>
<evidence type="ECO:0000313" key="3">
    <source>
        <dbReference type="Proteomes" id="UP000694555"/>
    </source>
</evidence>
<reference evidence="2" key="1">
    <citation type="submission" date="2025-08" db="UniProtKB">
        <authorList>
            <consortium name="Ensembl"/>
        </authorList>
    </citation>
    <scope>IDENTIFICATION</scope>
</reference>
<keyword evidence="1" id="KW-0812">Transmembrane</keyword>
<protein>
    <submittedName>
        <fullName evidence="2">Uncharacterized protein</fullName>
    </submittedName>
</protein>
<keyword evidence="1" id="KW-0472">Membrane</keyword>
<dbReference type="Ensembl" id="ENSBJAT00000003850.1">
    <property type="protein sequence ID" value="ENSBJAP00000003758.1"/>
    <property type="gene ID" value="ENSBJAG00000002710.1"/>
</dbReference>
<feature type="transmembrane region" description="Helical" evidence="1">
    <location>
        <begin position="66"/>
        <end position="86"/>
    </location>
</feature>
<name>A0A8C0APA0_9AVES</name>
<accession>A0A8C0APA0</accession>
<reference evidence="2" key="2">
    <citation type="submission" date="2025-09" db="UniProtKB">
        <authorList>
            <consortium name="Ensembl"/>
        </authorList>
    </citation>
    <scope>IDENTIFICATION</scope>
</reference>
<dbReference type="Proteomes" id="UP000694555">
    <property type="component" value="Unplaced"/>
</dbReference>